<feature type="transmembrane region" description="Helical" evidence="6">
    <location>
        <begin position="470"/>
        <end position="491"/>
    </location>
</feature>
<feature type="transmembrane region" description="Helical" evidence="6">
    <location>
        <begin position="338"/>
        <end position="356"/>
    </location>
</feature>
<dbReference type="FunFam" id="1.20.1250.20:FF:000196">
    <property type="entry name" value="MFS toxin efflux pump (AflT)"/>
    <property type="match status" value="1"/>
</dbReference>
<dbReference type="SUPFAM" id="SSF103473">
    <property type="entry name" value="MFS general substrate transporter"/>
    <property type="match status" value="1"/>
</dbReference>
<dbReference type="InterPro" id="IPR020846">
    <property type="entry name" value="MFS_dom"/>
</dbReference>
<dbReference type="PROSITE" id="PS50850">
    <property type="entry name" value="MFS"/>
    <property type="match status" value="1"/>
</dbReference>
<evidence type="ECO:0000313" key="8">
    <source>
        <dbReference type="EMBL" id="KAF2871405.1"/>
    </source>
</evidence>
<dbReference type="InterPro" id="IPR036259">
    <property type="entry name" value="MFS_trans_sf"/>
</dbReference>
<keyword evidence="4 6" id="KW-1133">Transmembrane helix</keyword>
<evidence type="ECO:0000256" key="2">
    <source>
        <dbReference type="ARBA" id="ARBA00007520"/>
    </source>
</evidence>
<dbReference type="CDD" id="cd17502">
    <property type="entry name" value="MFS_Azr1_MDR_like"/>
    <property type="match status" value="1"/>
</dbReference>
<feature type="transmembrane region" description="Helical" evidence="6">
    <location>
        <begin position="203"/>
        <end position="222"/>
    </location>
</feature>
<feature type="transmembrane region" description="Helical" evidence="6">
    <location>
        <begin position="99"/>
        <end position="124"/>
    </location>
</feature>
<dbReference type="Pfam" id="PF07690">
    <property type="entry name" value="MFS_1"/>
    <property type="match status" value="1"/>
</dbReference>
<dbReference type="FunFam" id="1.20.1720.10:FF:000012">
    <property type="entry name" value="MFS toxin efflux pump (AflT)"/>
    <property type="match status" value="1"/>
</dbReference>
<proteinExistence type="inferred from homology"/>
<evidence type="ECO:0000256" key="1">
    <source>
        <dbReference type="ARBA" id="ARBA00004141"/>
    </source>
</evidence>
<feature type="transmembrane region" description="Helical" evidence="6">
    <location>
        <begin position="73"/>
        <end position="93"/>
    </location>
</feature>
<comment type="caution">
    <text evidence="8">The sequence shown here is derived from an EMBL/GenBank/DDBJ whole genome shotgun (WGS) entry which is preliminary data.</text>
</comment>
<dbReference type="GO" id="GO:0022857">
    <property type="term" value="F:transmembrane transporter activity"/>
    <property type="evidence" value="ECO:0007669"/>
    <property type="project" value="InterPro"/>
</dbReference>
<feature type="transmembrane region" description="Helical" evidence="6">
    <location>
        <begin position="7"/>
        <end position="32"/>
    </location>
</feature>
<dbReference type="PRINTS" id="PR01036">
    <property type="entry name" value="TCRTETB"/>
</dbReference>
<dbReference type="Gene3D" id="1.20.1250.20">
    <property type="entry name" value="MFS general substrate transporter like domains"/>
    <property type="match status" value="1"/>
</dbReference>
<keyword evidence="9" id="KW-1185">Reference proteome</keyword>
<dbReference type="OrthoDB" id="10021397at2759"/>
<gene>
    <name evidence="8" type="ORF">BDV95DRAFT_628634</name>
</gene>
<dbReference type="EMBL" id="JAADJZ010000011">
    <property type="protein sequence ID" value="KAF2871405.1"/>
    <property type="molecule type" value="Genomic_DNA"/>
</dbReference>
<dbReference type="PANTHER" id="PTHR23501:SF193">
    <property type="entry name" value="MULTIDRUG TRANSPORTER, PUTATIVE (AFU_ORTHOLOGUE AFUA_8G00940)-RELATED"/>
    <property type="match status" value="1"/>
</dbReference>
<evidence type="ECO:0000256" key="6">
    <source>
        <dbReference type="SAM" id="Phobius"/>
    </source>
</evidence>
<feature type="transmembrane region" description="Helical" evidence="6">
    <location>
        <begin position="362"/>
        <end position="386"/>
    </location>
</feature>
<keyword evidence="5 6" id="KW-0472">Membrane</keyword>
<evidence type="ECO:0000256" key="3">
    <source>
        <dbReference type="ARBA" id="ARBA00022692"/>
    </source>
</evidence>
<evidence type="ECO:0000313" key="9">
    <source>
        <dbReference type="Proteomes" id="UP000481861"/>
    </source>
</evidence>
<feature type="transmembrane region" description="Helical" evidence="6">
    <location>
        <begin position="311"/>
        <end position="331"/>
    </location>
</feature>
<keyword evidence="3 6" id="KW-0812">Transmembrane</keyword>
<accession>A0A7C8MNR9</accession>
<comment type="similarity">
    <text evidence="2">Belongs to the major facilitator superfamily. TCR/Tet family.</text>
</comment>
<dbReference type="AlphaFoldDB" id="A0A7C8MNR9"/>
<dbReference type="InterPro" id="IPR011701">
    <property type="entry name" value="MFS"/>
</dbReference>
<comment type="subcellular location">
    <subcellularLocation>
        <location evidence="1">Membrane</location>
        <topology evidence="1">Multi-pass membrane protein</topology>
    </subcellularLocation>
</comment>
<dbReference type="GO" id="GO:0005886">
    <property type="term" value="C:plasma membrane"/>
    <property type="evidence" value="ECO:0007669"/>
    <property type="project" value="TreeGrafter"/>
</dbReference>
<evidence type="ECO:0000256" key="5">
    <source>
        <dbReference type="ARBA" id="ARBA00023136"/>
    </source>
</evidence>
<evidence type="ECO:0000256" key="4">
    <source>
        <dbReference type="ARBA" id="ARBA00022989"/>
    </source>
</evidence>
<organism evidence="8 9">
    <name type="scientific">Massariosphaeria phaeospora</name>
    <dbReference type="NCBI Taxonomy" id="100035"/>
    <lineage>
        <taxon>Eukaryota</taxon>
        <taxon>Fungi</taxon>
        <taxon>Dikarya</taxon>
        <taxon>Ascomycota</taxon>
        <taxon>Pezizomycotina</taxon>
        <taxon>Dothideomycetes</taxon>
        <taxon>Pleosporomycetidae</taxon>
        <taxon>Pleosporales</taxon>
        <taxon>Pleosporales incertae sedis</taxon>
        <taxon>Massariosphaeria</taxon>
    </lineage>
</organism>
<feature type="transmembrane region" description="Helical" evidence="6">
    <location>
        <begin position="271"/>
        <end position="291"/>
    </location>
</feature>
<feature type="transmembrane region" description="Helical" evidence="6">
    <location>
        <begin position="398"/>
        <end position="422"/>
    </location>
</feature>
<feature type="transmembrane region" description="Helical" evidence="6">
    <location>
        <begin position="162"/>
        <end position="182"/>
    </location>
</feature>
<feature type="domain" description="Major facilitator superfamily (MFS) profile" evidence="7">
    <location>
        <begin position="9"/>
        <end position="496"/>
    </location>
</feature>
<name>A0A7C8MNR9_9PLEO</name>
<protein>
    <submittedName>
        <fullName evidence="8">Major facilitator superfamily domain-containing protein</fullName>
    </submittedName>
</protein>
<dbReference type="PANTHER" id="PTHR23501">
    <property type="entry name" value="MAJOR FACILITATOR SUPERFAMILY"/>
    <property type="match status" value="1"/>
</dbReference>
<feature type="transmembrane region" description="Helical" evidence="6">
    <location>
        <begin position="44"/>
        <end position="61"/>
    </location>
</feature>
<feature type="transmembrane region" description="Helical" evidence="6">
    <location>
        <begin position="131"/>
        <end position="150"/>
    </location>
</feature>
<feature type="transmembrane region" description="Helical" evidence="6">
    <location>
        <begin position="234"/>
        <end position="251"/>
    </location>
</feature>
<reference evidence="8 9" key="1">
    <citation type="submission" date="2020-01" db="EMBL/GenBank/DDBJ databases">
        <authorList>
            <consortium name="DOE Joint Genome Institute"/>
            <person name="Haridas S."/>
            <person name="Albert R."/>
            <person name="Binder M."/>
            <person name="Bloem J."/>
            <person name="Labutti K."/>
            <person name="Salamov A."/>
            <person name="Andreopoulos B."/>
            <person name="Baker S.E."/>
            <person name="Barry K."/>
            <person name="Bills G."/>
            <person name="Bluhm B.H."/>
            <person name="Cannon C."/>
            <person name="Castanera R."/>
            <person name="Culley D.E."/>
            <person name="Daum C."/>
            <person name="Ezra D."/>
            <person name="Gonzalez J.B."/>
            <person name="Henrissat B."/>
            <person name="Kuo A."/>
            <person name="Liang C."/>
            <person name="Lipzen A."/>
            <person name="Lutzoni F."/>
            <person name="Magnuson J."/>
            <person name="Mondo S."/>
            <person name="Nolan M."/>
            <person name="Ohm R."/>
            <person name="Pangilinan J."/>
            <person name="Park H.-J.H."/>
            <person name="Ramirez L."/>
            <person name="Alfaro M."/>
            <person name="Sun H."/>
            <person name="Tritt A."/>
            <person name="Yoshinaga Y."/>
            <person name="Zwiers L.-H.L."/>
            <person name="Turgeon B.G."/>
            <person name="Goodwin S.B."/>
            <person name="Spatafora J.W."/>
            <person name="Crous P.W."/>
            <person name="Grigoriev I.V."/>
        </authorList>
    </citation>
    <scope>NUCLEOTIDE SEQUENCE [LARGE SCALE GENOMIC DNA]</scope>
    <source>
        <strain evidence="8 9">CBS 611.86</strain>
    </source>
</reference>
<evidence type="ECO:0000259" key="7">
    <source>
        <dbReference type="PROSITE" id="PS50850"/>
    </source>
</evidence>
<dbReference type="Proteomes" id="UP000481861">
    <property type="component" value="Unassembled WGS sequence"/>
</dbReference>
<dbReference type="Gene3D" id="1.20.1720.10">
    <property type="entry name" value="Multidrug resistance protein D"/>
    <property type="match status" value="1"/>
</dbReference>
<sequence length="506" mass="53606">MSGAKLHILIFGLGLAVFVMALDMSILVTAIPTITEKFHSVADIGWYMSGYLLTLCSLQPLSGKLYANFPLKWTFLAFFLVFEIGSVISGAATSSDMLIVGRAIAGAGAAGLMSGTLSIIAAVVTLRLRALYTGILSSMFGISTIAGPLLGGVFTQHVSWRWVFYINLPIGGVTIVALIFLFHPPPRAVEDKNIKDRIKQLDLPGASIFIPGVVMILMALQWGGITYPWSSGRIIGLLVGGIVILIIFSVWQWRAGDMAMIPPRVFTQRSVLFACLTAMFGMGAQIILGTWLPEWFQVVKGASPVKSGVNLLPAMLAQTVFAVVSGALTTTLGYYNPWLLAGTALLSIGSGLFTTFEVDSGSAYWIGYQVIFGAGSGMFLTAPLVAVQAALSPADTPVGISMVTFFQMFGGAFTAALSQTIFTETLVKELSRNVPGIDIGKLLAAGTAGVHKVVTADQLPGVLLSYNAALLYPFYLAAGLTVGSFFCALGLEWINVKGKSLVAEAA</sequence>